<keyword evidence="1" id="KW-0472">Membrane</keyword>
<evidence type="ECO:0000256" key="1">
    <source>
        <dbReference type="SAM" id="Phobius"/>
    </source>
</evidence>
<reference evidence="2" key="2">
    <citation type="journal article" date="2019" name="Nat. Commun.">
        <title>Spatiotemporal dynamics of multidrug resistant bacteria on intensive care unit surfaces.</title>
        <authorList>
            <person name="D'Souza A.W."/>
            <person name="Potter R.F."/>
            <person name="Wallace M."/>
            <person name="Shupe A."/>
            <person name="Patel S."/>
            <person name="Sun X."/>
            <person name="Gul D."/>
            <person name="Kwon J.H."/>
            <person name="Andleeb S."/>
            <person name="Burnham C.D."/>
            <person name="Dantas G."/>
        </authorList>
    </citation>
    <scope>NUCLEOTIDE SEQUENCE</scope>
    <source>
        <strain evidence="2">AL_065</strain>
    </source>
</reference>
<feature type="transmembrane region" description="Helical" evidence="1">
    <location>
        <begin position="30"/>
        <end position="50"/>
    </location>
</feature>
<evidence type="ECO:0000313" key="2">
    <source>
        <dbReference type="EMBL" id="QXR08927.1"/>
    </source>
</evidence>
<dbReference type="Proteomes" id="UP000293391">
    <property type="component" value="Chromosome"/>
</dbReference>
<proteinExistence type="predicted"/>
<protein>
    <submittedName>
        <fullName evidence="2">Uncharacterized protein</fullName>
    </submittedName>
</protein>
<keyword evidence="1" id="KW-0812">Transmembrane</keyword>
<gene>
    <name evidence="2" type="ORF">EVX74_007100</name>
</gene>
<organism evidence="2 3">
    <name type="scientific">Acinetobacter lwoffii</name>
    <dbReference type="NCBI Taxonomy" id="28090"/>
    <lineage>
        <taxon>Bacteria</taxon>
        <taxon>Pseudomonadati</taxon>
        <taxon>Pseudomonadota</taxon>
        <taxon>Gammaproteobacteria</taxon>
        <taxon>Moraxellales</taxon>
        <taxon>Moraxellaceae</taxon>
        <taxon>Acinetobacter</taxon>
    </lineage>
</organism>
<accession>A0AAJ4P6J3</accession>
<reference evidence="2" key="1">
    <citation type="submission" date="2018-10" db="EMBL/GenBank/DDBJ databases">
        <authorList>
            <person name="D'Souza A.W."/>
            <person name="Potter R.F."/>
            <person name="Wallace M."/>
            <person name="Shupe A."/>
            <person name="Patel S."/>
            <person name="Sun S."/>
            <person name="Gul D."/>
            <person name="Kwon J.H."/>
            <person name="Andleeb S."/>
            <person name="Burnham C.-A.D."/>
            <person name="Dantas G."/>
        </authorList>
    </citation>
    <scope>NUCLEOTIDE SEQUENCE</scope>
    <source>
        <strain evidence="2">AL_065</strain>
    </source>
</reference>
<reference evidence="2" key="3">
    <citation type="submission" date="2021-06" db="EMBL/GenBank/DDBJ databases">
        <authorList>
            <person name="Diorio-Toth L."/>
        </authorList>
    </citation>
    <scope>NUCLEOTIDE SEQUENCE</scope>
    <source>
        <strain evidence="2">AL_065</strain>
    </source>
</reference>
<dbReference type="EMBL" id="CP078045">
    <property type="protein sequence ID" value="QXR08927.1"/>
    <property type="molecule type" value="Genomic_DNA"/>
</dbReference>
<dbReference type="AlphaFoldDB" id="A0AAJ4P6J3"/>
<keyword evidence="1" id="KW-1133">Transmembrane helix</keyword>
<evidence type="ECO:0000313" key="3">
    <source>
        <dbReference type="Proteomes" id="UP000293391"/>
    </source>
</evidence>
<sequence>MHGFLLCCFFAVLFAGLLNLFKDCFSEEIFGIITNVSIALAASIFVSFLWNKVIFDATKHYKKSGILDYFDDFSKVEQKLKKEFRNCKNIEIFFMYGSTFLNSNSSLIKEALAKKNNVITFMLADKENPFLKSYQNYWEYPPGRFEELIDTTVTNLIKWHQDIPSHERAQLFIYKYTKGCFTYSYYKIDDKIYFVPNKAVSEKTFKPITVFARKTTDSNCLYQRVTREKDAMISTNELSQIYPT</sequence>
<name>A0AAJ4P6J3_ACILW</name>